<organism evidence="3">
    <name type="scientific">Rodentolepis nana</name>
    <name type="common">Dwarf tapeworm</name>
    <name type="synonym">Hymenolepis nana</name>
    <dbReference type="NCBI Taxonomy" id="102285"/>
    <lineage>
        <taxon>Eukaryota</taxon>
        <taxon>Metazoa</taxon>
        <taxon>Spiralia</taxon>
        <taxon>Lophotrochozoa</taxon>
        <taxon>Platyhelminthes</taxon>
        <taxon>Cestoda</taxon>
        <taxon>Eucestoda</taxon>
        <taxon>Cyclophyllidea</taxon>
        <taxon>Hymenolepididae</taxon>
        <taxon>Rodentolepis</taxon>
    </lineage>
</organism>
<name>A0A0R3T7L2_RODNA</name>
<dbReference type="InterPro" id="IPR000719">
    <property type="entry name" value="Prot_kinase_dom"/>
</dbReference>
<sequence length="404" mass="45587">LDATPPKCPAIASTDLKSPKIPDRILPIGQVAFMSPLHRVVETPDRSRVFLLVKRTRGELQLVDWLSDYLQGRIRVLLSNNSVGLKNIGHALKHLDWCKVRSSRILEMVEKCLDQPIENQKNEYNSSSKSIQSESSSGPSNFSNESSLGKLRIGGMKQTNPPQNNLIRSSKVFPSPLLTPTVLLSRHPLCILPMISKSRSNDQLEFVKNATNGTEGSFDHVCNNSIQVFLLPERRSILWAAQLVSVVSWLHDHHIMLRHLDRSSVYLTNRGQIEIDYFFRWTDSDQANEEENPTTCAPELLIGDLSCGFLCSRSWEKCVACDWWSVGVILYEVFTGIQLTEAYPRGLSCNEPLQLPPTLSAYVRDFLSKLLKLNPNERLSGSAVKEHPVFSFVDWNFIGESDLQ</sequence>
<feature type="domain" description="Protein kinase" evidence="2">
    <location>
        <begin position="142"/>
        <end position="390"/>
    </location>
</feature>
<dbReference type="SUPFAM" id="SSF56112">
    <property type="entry name" value="Protein kinase-like (PK-like)"/>
    <property type="match status" value="1"/>
</dbReference>
<dbReference type="WBParaSite" id="HNAJ_0000305001-mRNA-1">
    <property type="protein sequence ID" value="HNAJ_0000305001-mRNA-1"/>
    <property type="gene ID" value="HNAJ_0000305001"/>
</dbReference>
<dbReference type="Gene3D" id="1.10.510.10">
    <property type="entry name" value="Transferase(Phosphotransferase) domain 1"/>
    <property type="match status" value="1"/>
</dbReference>
<feature type="compositionally biased region" description="Low complexity" evidence="1">
    <location>
        <begin position="126"/>
        <end position="145"/>
    </location>
</feature>
<protein>
    <submittedName>
        <fullName evidence="3">Protein kinase domain-containing protein</fullName>
    </submittedName>
</protein>
<dbReference type="GO" id="GO:0004672">
    <property type="term" value="F:protein kinase activity"/>
    <property type="evidence" value="ECO:0007669"/>
    <property type="project" value="InterPro"/>
</dbReference>
<accession>A0A0R3T7L2</accession>
<evidence type="ECO:0000259" key="2">
    <source>
        <dbReference type="PROSITE" id="PS50011"/>
    </source>
</evidence>
<dbReference type="AlphaFoldDB" id="A0A0R3T7L2"/>
<dbReference type="PANTHER" id="PTHR15508">
    <property type="entry name" value="RIBOSOMAL PROTEIN S6 KINASE"/>
    <property type="match status" value="1"/>
</dbReference>
<reference evidence="3" key="1">
    <citation type="submission" date="2017-02" db="UniProtKB">
        <authorList>
            <consortium name="WormBaseParasite"/>
        </authorList>
    </citation>
    <scope>IDENTIFICATION</scope>
</reference>
<dbReference type="InterPro" id="IPR011009">
    <property type="entry name" value="Kinase-like_dom_sf"/>
</dbReference>
<dbReference type="PROSITE" id="PS50011">
    <property type="entry name" value="PROTEIN_KINASE_DOM"/>
    <property type="match status" value="1"/>
</dbReference>
<dbReference type="STRING" id="102285.A0A0R3T7L2"/>
<dbReference type="SMART" id="SM00220">
    <property type="entry name" value="S_TKc"/>
    <property type="match status" value="1"/>
</dbReference>
<evidence type="ECO:0000256" key="1">
    <source>
        <dbReference type="SAM" id="MobiDB-lite"/>
    </source>
</evidence>
<evidence type="ECO:0000313" key="3">
    <source>
        <dbReference type="WBParaSite" id="HNAJ_0000305001-mRNA-1"/>
    </source>
</evidence>
<feature type="region of interest" description="Disordered" evidence="1">
    <location>
        <begin position="120"/>
        <end position="145"/>
    </location>
</feature>
<dbReference type="Pfam" id="PF00069">
    <property type="entry name" value="Pkinase"/>
    <property type="match status" value="1"/>
</dbReference>
<dbReference type="InterPro" id="IPR051866">
    <property type="entry name" value="Intracell_Sig-Traffick_Protein"/>
</dbReference>
<proteinExistence type="predicted"/>
<dbReference type="PANTHER" id="PTHR15508:SF9">
    <property type="entry name" value="SORTING NEXIN-15"/>
    <property type="match status" value="1"/>
</dbReference>
<dbReference type="GO" id="GO:0005524">
    <property type="term" value="F:ATP binding"/>
    <property type="evidence" value="ECO:0007669"/>
    <property type="project" value="InterPro"/>
</dbReference>